<proteinExistence type="predicted"/>
<dbReference type="PANTHER" id="PTHR47326">
    <property type="entry name" value="TRANSPOSABLE ELEMENT TC3 TRANSPOSASE-LIKE PROTEIN"/>
    <property type="match status" value="1"/>
</dbReference>
<evidence type="ECO:0000313" key="1">
    <source>
        <dbReference type="EMBL" id="CAF2914106.1"/>
    </source>
</evidence>
<dbReference type="EMBL" id="HG994583">
    <property type="protein sequence ID" value="CAF2914106.1"/>
    <property type="molecule type" value="Genomic_DNA"/>
</dbReference>
<protein>
    <submittedName>
        <fullName evidence="1">(salmon louse) hypothetical protein</fullName>
    </submittedName>
</protein>
<organism evidence="1 2">
    <name type="scientific">Lepeophtheirus salmonis</name>
    <name type="common">Salmon louse</name>
    <name type="synonym">Caligus salmonis</name>
    <dbReference type="NCBI Taxonomy" id="72036"/>
    <lineage>
        <taxon>Eukaryota</taxon>
        <taxon>Metazoa</taxon>
        <taxon>Ecdysozoa</taxon>
        <taxon>Arthropoda</taxon>
        <taxon>Crustacea</taxon>
        <taxon>Multicrustacea</taxon>
        <taxon>Hexanauplia</taxon>
        <taxon>Copepoda</taxon>
        <taxon>Siphonostomatoida</taxon>
        <taxon>Caligidae</taxon>
        <taxon>Lepeophtheirus</taxon>
    </lineage>
</organism>
<evidence type="ECO:0000313" key="2">
    <source>
        <dbReference type="Proteomes" id="UP000675881"/>
    </source>
</evidence>
<dbReference type="InterPro" id="IPR036397">
    <property type="entry name" value="RNaseH_sf"/>
</dbReference>
<dbReference type="Gene3D" id="3.30.420.10">
    <property type="entry name" value="Ribonuclease H-like superfamily/Ribonuclease H"/>
    <property type="match status" value="1"/>
</dbReference>
<name>A0A7R8CS75_LEPSM</name>
<accession>A0A7R8CS75</accession>
<dbReference type="AlphaFoldDB" id="A0A7R8CS75"/>
<gene>
    <name evidence="1" type="ORF">LSAA_8305</name>
</gene>
<dbReference type="GO" id="GO:0003676">
    <property type="term" value="F:nucleic acid binding"/>
    <property type="evidence" value="ECO:0007669"/>
    <property type="project" value="InterPro"/>
</dbReference>
<dbReference type="PANTHER" id="PTHR47326:SF1">
    <property type="entry name" value="HTH PSQ-TYPE DOMAIN-CONTAINING PROTEIN"/>
    <property type="match status" value="1"/>
</dbReference>
<reference evidence="1" key="1">
    <citation type="submission" date="2021-02" db="EMBL/GenBank/DDBJ databases">
        <authorList>
            <person name="Bekaert M."/>
        </authorList>
    </citation>
    <scope>NUCLEOTIDE SEQUENCE</scope>
    <source>
        <strain evidence="1">IoA-00</strain>
    </source>
</reference>
<sequence>MYIISTFICTKYIIIQVISIRREASIDKACATGLIPIHKNYIKGCLIRQRSLCGVQFPLLELSAPEGGDLEWPACSPDLAPCDFYLWGFLKSKVYVNRPRSLADLNTNIRVEVTNIPANTLSILDILWRLDLNEKGLGDSEDEGKRLFCYEFLVLSVLSADSDLRK</sequence>
<keyword evidence="2" id="KW-1185">Reference proteome</keyword>
<dbReference type="Proteomes" id="UP000675881">
    <property type="component" value="Chromosome 4"/>
</dbReference>